<evidence type="ECO:0000256" key="1">
    <source>
        <dbReference type="SAM" id="SignalP"/>
    </source>
</evidence>
<name>A0AAD8NH00_TARER</name>
<organism evidence="2 3">
    <name type="scientific">Tagetes erecta</name>
    <name type="common">African marigold</name>
    <dbReference type="NCBI Taxonomy" id="13708"/>
    <lineage>
        <taxon>Eukaryota</taxon>
        <taxon>Viridiplantae</taxon>
        <taxon>Streptophyta</taxon>
        <taxon>Embryophyta</taxon>
        <taxon>Tracheophyta</taxon>
        <taxon>Spermatophyta</taxon>
        <taxon>Magnoliopsida</taxon>
        <taxon>eudicotyledons</taxon>
        <taxon>Gunneridae</taxon>
        <taxon>Pentapetalae</taxon>
        <taxon>asterids</taxon>
        <taxon>campanulids</taxon>
        <taxon>Asterales</taxon>
        <taxon>Asteraceae</taxon>
        <taxon>Asteroideae</taxon>
        <taxon>Heliantheae alliance</taxon>
        <taxon>Tageteae</taxon>
        <taxon>Tagetes</taxon>
    </lineage>
</organism>
<feature type="signal peptide" evidence="1">
    <location>
        <begin position="1"/>
        <end position="17"/>
    </location>
</feature>
<accession>A0AAD8NH00</accession>
<keyword evidence="1" id="KW-0732">Signal</keyword>
<dbReference type="EMBL" id="JAUHHV010000011">
    <property type="protein sequence ID" value="KAK1407686.1"/>
    <property type="molecule type" value="Genomic_DNA"/>
</dbReference>
<keyword evidence="3" id="KW-1185">Reference proteome</keyword>
<proteinExistence type="predicted"/>
<evidence type="ECO:0000313" key="2">
    <source>
        <dbReference type="EMBL" id="KAK1407686.1"/>
    </source>
</evidence>
<dbReference type="Proteomes" id="UP001229421">
    <property type="component" value="Unassembled WGS sequence"/>
</dbReference>
<comment type="caution">
    <text evidence="2">The sequence shown here is derived from an EMBL/GenBank/DDBJ whole genome shotgun (WGS) entry which is preliminary data.</text>
</comment>
<protein>
    <submittedName>
        <fullName evidence="2">Uncharacterized protein</fullName>
    </submittedName>
</protein>
<evidence type="ECO:0000313" key="3">
    <source>
        <dbReference type="Proteomes" id="UP001229421"/>
    </source>
</evidence>
<gene>
    <name evidence="2" type="ORF">QVD17_39308</name>
</gene>
<sequence length="149" mass="16438">MAMVIFQAMMFKQLCECDGGCGEKGWGKVVVAGGVEASGSVVVFMENGLQSPSMVTVMMGGDVLMVAVVYNDKDEVVRIFTDMSISPSLSPRQFSDRYAFRASCNLPDKDFRYLRTVIVTIAVHRGLSRRLPCHQVTNFLDLSALSRRS</sequence>
<reference evidence="2" key="1">
    <citation type="journal article" date="2023" name="bioRxiv">
        <title>Improved chromosome-level genome assembly for marigold (Tagetes erecta).</title>
        <authorList>
            <person name="Jiang F."/>
            <person name="Yuan L."/>
            <person name="Wang S."/>
            <person name="Wang H."/>
            <person name="Xu D."/>
            <person name="Wang A."/>
            <person name="Fan W."/>
        </authorList>
    </citation>
    <scope>NUCLEOTIDE SEQUENCE</scope>
    <source>
        <strain evidence="2">WSJ</strain>
        <tissue evidence="2">Leaf</tissue>
    </source>
</reference>
<dbReference type="AntiFam" id="ANF00025">
    <property type="entry name" value="Antisense to 23S rRNA"/>
</dbReference>
<feature type="chain" id="PRO_5042094178" evidence="1">
    <location>
        <begin position="18"/>
        <end position="149"/>
    </location>
</feature>
<dbReference type="AlphaFoldDB" id="A0AAD8NH00"/>